<organism evidence="1">
    <name type="scientific">bioreactor metagenome</name>
    <dbReference type="NCBI Taxonomy" id="1076179"/>
    <lineage>
        <taxon>unclassified sequences</taxon>
        <taxon>metagenomes</taxon>
        <taxon>ecological metagenomes</taxon>
    </lineage>
</organism>
<proteinExistence type="predicted"/>
<name>A0A644X7T7_9ZZZZ</name>
<dbReference type="EMBL" id="VSSQ01001941">
    <property type="protein sequence ID" value="MPM12235.1"/>
    <property type="molecule type" value="Genomic_DNA"/>
</dbReference>
<evidence type="ECO:0000313" key="1">
    <source>
        <dbReference type="EMBL" id="MPM12235.1"/>
    </source>
</evidence>
<gene>
    <name evidence="1" type="ORF">SDC9_58587</name>
</gene>
<comment type="caution">
    <text evidence="1">The sequence shown here is derived from an EMBL/GenBank/DDBJ whole genome shotgun (WGS) entry which is preliminary data.</text>
</comment>
<sequence length="493" mass="56415">MKNLFFTFFLLVFIQAGAQINTENRIEFDLRNGYSGETIYESSKGYFVLESKADDYVDGQAEIKYDLYNGDLELEKTESVLVPKKMMFRDLYYNDDYVYNMFATKAGEFVITGVQMSTLEISKTTGVLPPKAYLRSMKVLGDQVYFLATIKKAPVIYKVDLGSGKGTTIPISIGAIPPKSIFSENYQILEKTNEILLFVNAYPKKGLKELHMIRITESDDVEKPLKISGIGDNSIVSISGCRIDVNKIIITGTYAKKGGMSEGLFFGEVEDGTVNYISYYNFLDLKDFLSYLPEKKQEKIEKKKEKKEAQGKELTLDYWIADHDVIVLEDGYLFLGEAYYPTYRTESYTTYVNGKPVTQYRTVFDGYQYTHATLGKFSKEGEMMWDVCFELNPGYKPFFVKRFIAISEQTATQISMVYTSGNEIVSKTMDFDGNIISDEKWDFIETGNSDDKAKRTFSNVDHWYGNYFLAYGSQVIKNGKEKRKVYFVNKIGF</sequence>
<accession>A0A644X7T7</accession>
<protein>
    <submittedName>
        <fullName evidence="1">Uncharacterized protein</fullName>
    </submittedName>
</protein>
<reference evidence="1" key="1">
    <citation type="submission" date="2019-08" db="EMBL/GenBank/DDBJ databases">
        <authorList>
            <person name="Kucharzyk K."/>
            <person name="Murdoch R.W."/>
            <person name="Higgins S."/>
            <person name="Loffler F."/>
        </authorList>
    </citation>
    <scope>NUCLEOTIDE SEQUENCE</scope>
</reference>
<dbReference type="AlphaFoldDB" id="A0A644X7T7"/>